<dbReference type="InterPro" id="IPR013783">
    <property type="entry name" value="Ig-like_fold"/>
</dbReference>
<reference evidence="3" key="2">
    <citation type="submission" date="2025-08" db="UniProtKB">
        <authorList>
            <consortium name="Ensembl"/>
        </authorList>
    </citation>
    <scope>IDENTIFICATION</scope>
</reference>
<keyword evidence="1" id="KW-0812">Transmembrane</keyword>
<dbReference type="InterPro" id="IPR003961">
    <property type="entry name" value="FN3_dom"/>
</dbReference>
<dbReference type="Pfam" id="PF00041">
    <property type="entry name" value="fn3"/>
    <property type="match status" value="1"/>
</dbReference>
<proteinExistence type="predicted"/>
<dbReference type="GeneTree" id="ENSGT00940000155603"/>
<dbReference type="PANTHER" id="PTHR48483">
    <property type="entry name" value="INTERLEUKIN-27 SUBUNIT BETA"/>
    <property type="match status" value="1"/>
</dbReference>
<dbReference type="Proteomes" id="UP000007635">
    <property type="component" value="Chromosome VIII"/>
</dbReference>
<protein>
    <recommendedName>
        <fullName evidence="2">Fibronectin type-III domain-containing protein</fullName>
    </recommendedName>
</protein>
<name>A0AAQ4R0K7_GASAC</name>
<keyword evidence="1" id="KW-0472">Membrane</keyword>
<feature type="transmembrane region" description="Helical" evidence="1">
    <location>
        <begin position="372"/>
        <end position="393"/>
    </location>
</feature>
<keyword evidence="4" id="KW-1185">Reference proteome</keyword>
<feature type="domain" description="Fibronectin type-III" evidence="2">
    <location>
        <begin position="271"/>
        <end position="367"/>
    </location>
</feature>
<sequence>MSWSKNNLKLNWTAAGYPVLCEVLFRRSDYLTWENRTTDAAIESSFKHLTLTNLSKDSVYLLQVRCRYNGPKKDLVSLWSDWSPVVTVPAELEHKPEVTITTELLNRSRKVTLEWKAMPHAKWYILNDTQSSRQCPCKKKKAHNTTRSTHTIYVSLSAVDIWVFAQNSAGSSPPAIVQIPAESVAGLTICDKTALDEKFDRKTCREWYEHQDGDTMSQNRIRMKNKKRGEIGKHLTDYVRYLFFEHKRADGKPQTVKMCFFYQKEGVPRKEPQDLTSLTETKTSANLSWKEIPSADQRGFLTHYTLCILKVPSQDEVKECRNISASVTEHYVENLLPGGKYDIVLAGVTRAGKGPEATVTISTLPEDSWMHVWWSVGMLFLFFFLTMICTCILKRIQNKIFPHVPKPVVQDFNPYQPESGVRN</sequence>
<reference evidence="3" key="3">
    <citation type="submission" date="2025-09" db="UniProtKB">
        <authorList>
            <consortium name="Ensembl"/>
        </authorList>
    </citation>
    <scope>IDENTIFICATION</scope>
</reference>
<dbReference type="SMART" id="SM00060">
    <property type="entry name" value="FN3"/>
    <property type="match status" value="2"/>
</dbReference>
<evidence type="ECO:0000313" key="4">
    <source>
        <dbReference type="Proteomes" id="UP000007635"/>
    </source>
</evidence>
<accession>A0AAQ4R0K7</accession>
<dbReference type="InterPro" id="IPR053073">
    <property type="entry name" value="IL11/IL27_subunit_beta"/>
</dbReference>
<dbReference type="SUPFAM" id="SSF49265">
    <property type="entry name" value="Fibronectin type III"/>
    <property type="match status" value="1"/>
</dbReference>
<dbReference type="AlphaFoldDB" id="A0AAQ4R0K7"/>
<evidence type="ECO:0000259" key="2">
    <source>
        <dbReference type="PROSITE" id="PS50853"/>
    </source>
</evidence>
<dbReference type="PANTHER" id="PTHR48483:SF1">
    <property type="entry name" value="INTERLEUKIN-12 RECEPTOR SUBUNIT BETA-1-RELATED"/>
    <property type="match status" value="1"/>
</dbReference>
<dbReference type="CDD" id="cd00063">
    <property type="entry name" value="FN3"/>
    <property type="match status" value="2"/>
</dbReference>
<evidence type="ECO:0000256" key="1">
    <source>
        <dbReference type="SAM" id="Phobius"/>
    </source>
</evidence>
<keyword evidence="1" id="KW-1133">Transmembrane helix</keyword>
<dbReference type="PROSITE" id="PS50853">
    <property type="entry name" value="FN3"/>
    <property type="match status" value="2"/>
</dbReference>
<reference evidence="3 4" key="1">
    <citation type="journal article" date="2021" name="G3 (Bethesda)">
        <title>Improved contiguity of the threespine stickleback genome using long-read sequencing.</title>
        <authorList>
            <person name="Nath S."/>
            <person name="Shaw D.E."/>
            <person name="White M.A."/>
        </authorList>
    </citation>
    <scope>NUCLEOTIDE SEQUENCE [LARGE SCALE GENOMIC DNA]</scope>
    <source>
        <strain evidence="3 4">Lake Benthic</strain>
    </source>
</reference>
<evidence type="ECO:0000313" key="3">
    <source>
        <dbReference type="Ensembl" id="ENSGACP00000056157.1"/>
    </source>
</evidence>
<dbReference type="Ensembl" id="ENSGACT00000048329.1">
    <property type="protein sequence ID" value="ENSGACP00000056157.1"/>
    <property type="gene ID" value="ENSGACG00000035334.1"/>
</dbReference>
<organism evidence="3 4">
    <name type="scientific">Gasterosteus aculeatus aculeatus</name>
    <name type="common">three-spined stickleback</name>
    <dbReference type="NCBI Taxonomy" id="481459"/>
    <lineage>
        <taxon>Eukaryota</taxon>
        <taxon>Metazoa</taxon>
        <taxon>Chordata</taxon>
        <taxon>Craniata</taxon>
        <taxon>Vertebrata</taxon>
        <taxon>Euteleostomi</taxon>
        <taxon>Actinopterygii</taxon>
        <taxon>Neopterygii</taxon>
        <taxon>Teleostei</taxon>
        <taxon>Neoteleostei</taxon>
        <taxon>Acanthomorphata</taxon>
        <taxon>Eupercaria</taxon>
        <taxon>Perciformes</taxon>
        <taxon>Cottioidei</taxon>
        <taxon>Gasterosteales</taxon>
        <taxon>Gasterosteidae</taxon>
        <taxon>Gasterosteus</taxon>
    </lineage>
</organism>
<dbReference type="Gene3D" id="2.60.40.10">
    <property type="entry name" value="Immunoglobulins"/>
    <property type="match status" value="2"/>
</dbReference>
<feature type="domain" description="Fibronectin type-III" evidence="2">
    <location>
        <begin position="1"/>
        <end position="90"/>
    </location>
</feature>
<dbReference type="InterPro" id="IPR036116">
    <property type="entry name" value="FN3_sf"/>
</dbReference>